<sequence>MFFRRSHRPAVRLVLPRRRSRRPLPLVPPLPESWQPEALASPEPDADEIKVRDRLLALLGEAVQWPR</sequence>
<feature type="region of interest" description="Disordered" evidence="1">
    <location>
        <begin position="22"/>
        <end position="45"/>
    </location>
</feature>
<evidence type="ECO:0000313" key="2">
    <source>
        <dbReference type="EMBL" id="WAZ24398.1"/>
    </source>
</evidence>
<name>A0ABY7KK28_9ACTN</name>
<protein>
    <recommendedName>
        <fullName evidence="4">Transposase</fullName>
    </recommendedName>
</protein>
<dbReference type="Proteomes" id="UP001164439">
    <property type="component" value="Chromosome"/>
</dbReference>
<reference evidence="2" key="1">
    <citation type="submission" date="2022-12" db="EMBL/GenBank/DDBJ databases">
        <authorList>
            <person name="Ruckert C."/>
            <person name="Busche T."/>
            <person name="Kalinowski J."/>
            <person name="Wittmann C."/>
        </authorList>
    </citation>
    <scope>NUCLEOTIDE SEQUENCE</scope>
    <source>
        <strain evidence="2">DSM 40467</strain>
    </source>
</reference>
<proteinExistence type="predicted"/>
<keyword evidence="3" id="KW-1185">Reference proteome</keyword>
<accession>A0ABY7KK28</accession>
<evidence type="ECO:0000256" key="1">
    <source>
        <dbReference type="SAM" id="MobiDB-lite"/>
    </source>
</evidence>
<evidence type="ECO:0008006" key="4">
    <source>
        <dbReference type="Google" id="ProtNLM"/>
    </source>
</evidence>
<dbReference type="RefSeq" id="WP_269661904.1">
    <property type="nucleotide sequence ID" value="NZ_CP114413.1"/>
</dbReference>
<gene>
    <name evidence="2" type="ORF">STRCI_005812</name>
</gene>
<organism evidence="2 3">
    <name type="scientific">Streptomyces cinnabarinus</name>
    <dbReference type="NCBI Taxonomy" id="67287"/>
    <lineage>
        <taxon>Bacteria</taxon>
        <taxon>Bacillati</taxon>
        <taxon>Actinomycetota</taxon>
        <taxon>Actinomycetes</taxon>
        <taxon>Kitasatosporales</taxon>
        <taxon>Streptomycetaceae</taxon>
        <taxon>Streptomyces</taxon>
    </lineage>
</organism>
<evidence type="ECO:0000313" key="3">
    <source>
        <dbReference type="Proteomes" id="UP001164439"/>
    </source>
</evidence>
<dbReference type="EMBL" id="CP114413">
    <property type="protein sequence ID" value="WAZ24398.1"/>
    <property type="molecule type" value="Genomic_DNA"/>
</dbReference>